<organism evidence="3 4">
    <name type="scientific">Bombardia bombarda</name>
    <dbReference type="NCBI Taxonomy" id="252184"/>
    <lineage>
        <taxon>Eukaryota</taxon>
        <taxon>Fungi</taxon>
        <taxon>Dikarya</taxon>
        <taxon>Ascomycota</taxon>
        <taxon>Pezizomycotina</taxon>
        <taxon>Sordariomycetes</taxon>
        <taxon>Sordariomycetidae</taxon>
        <taxon>Sordariales</taxon>
        <taxon>Lasiosphaeriaceae</taxon>
        <taxon>Bombardia</taxon>
    </lineage>
</organism>
<evidence type="ECO:0000313" key="3">
    <source>
        <dbReference type="EMBL" id="KAK0618561.1"/>
    </source>
</evidence>
<accession>A0AA40BYH6</accession>
<feature type="coiled-coil region" evidence="1">
    <location>
        <begin position="179"/>
        <end position="206"/>
    </location>
</feature>
<dbReference type="Proteomes" id="UP001174934">
    <property type="component" value="Unassembled WGS sequence"/>
</dbReference>
<dbReference type="EMBL" id="JAULSR010000005">
    <property type="protein sequence ID" value="KAK0618561.1"/>
    <property type="molecule type" value="Genomic_DNA"/>
</dbReference>
<dbReference type="AlphaFoldDB" id="A0AA40BYH6"/>
<proteinExistence type="predicted"/>
<feature type="region of interest" description="Disordered" evidence="2">
    <location>
        <begin position="1"/>
        <end position="40"/>
    </location>
</feature>
<evidence type="ECO:0000256" key="1">
    <source>
        <dbReference type="SAM" id="Coils"/>
    </source>
</evidence>
<keyword evidence="1" id="KW-0175">Coiled coil</keyword>
<gene>
    <name evidence="3" type="ORF">B0T17DRAFT_342763</name>
</gene>
<keyword evidence="4" id="KW-1185">Reference proteome</keyword>
<reference evidence="3" key="1">
    <citation type="submission" date="2023-06" db="EMBL/GenBank/DDBJ databases">
        <title>Genome-scale phylogeny and comparative genomics of the fungal order Sordariales.</title>
        <authorList>
            <consortium name="Lawrence Berkeley National Laboratory"/>
            <person name="Hensen N."/>
            <person name="Bonometti L."/>
            <person name="Westerberg I."/>
            <person name="Brannstrom I.O."/>
            <person name="Guillou S."/>
            <person name="Cros-Aarteil S."/>
            <person name="Calhoun S."/>
            <person name="Haridas S."/>
            <person name="Kuo A."/>
            <person name="Mondo S."/>
            <person name="Pangilinan J."/>
            <person name="Riley R."/>
            <person name="LaButti K."/>
            <person name="Andreopoulos B."/>
            <person name="Lipzen A."/>
            <person name="Chen C."/>
            <person name="Yanf M."/>
            <person name="Daum C."/>
            <person name="Ng V."/>
            <person name="Clum A."/>
            <person name="Steindorff A."/>
            <person name="Ohm R."/>
            <person name="Martin F."/>
            <person name="Silar P."/>
            <person name="Natvig D."/>
            <person name="Lalanne C."/>
            <person name="Gautier V."/>
            <person name="Ament-velasquez S.L."/>
            <person name="Kruys A."/>
            <person name="Hutchinson M.I."/>
            <person name="Powell A.J."/>
            <person name="Barry K."/>
            <person name="Miller A.N."/>
            <person name="Grigoriev I.V."/>
            <person name="Debuchy R."/>
            <person name="Gladieux P."/>
            <person name="Thoren M.H."/>
            <person name="Johannesson H."/>
        </authorList>
    </citation>
    <scope>NUCLEOTIDE SEQUENCE</scope>
    <source>
        <strain evidence="3">SMH3391-2</strain>
    </source>
</reference>
<sequence length="412" mass="46302">MSSLPFDLSSTGDWLSGSGPSPPLRSSSSQSSRPSTEDQQLQHFLGTNWSTYMSAQHTSREVDNLKRSIDHQISHTNASIASLQRDLTRHQELVINSDIESKARCERVAAGVIEIKAFQTNIPSLQLDIAKHKEQTLKTTSELTEKLTIVQQGLNGLRDNASRDLGLAHDQYCPALEKIEFLQGELKELREEKAVLGRKMAALQIELGAVAHTQARQELQIPTDMIGFLGQILSRREELMRLLDKPSMTQPGTNPVPEQQLQNTIPVTTGARTIPGKNLQNTITVATSNSPTLELKRHDEVAPLSTSIVRRTLPATNHQISDLFNMFRRRYMTNPPRSDVAFIWEFLGSIKTTGLSEHIQESLMTIIPDLVAKKRDLRPRTDKQHILLSPRLTWPVFQRALKKVSLRSIKDH</sequence>
<feature type="compositionally biased region" description="Polar residues" evidence="2">
    <location>
        <begin position="1"/>
        <end position="13"/>
    </location>
</feature>
<evidence type="ECO:0000256" key="2">
    <source>
        <dbReference type="SAM" id="MobiDB-lite"/>
    </source>
</evidence>
<comment type="caution">
    <text evidence="3">The sequence shown here is derived from an EMBL/GenBank/DDBJ whole genome shotgun (WGS) entry which is preliminary data.</text>
</comment>
<evidence type="ECO:0000313" key="4">
    <source>
        <dbReference type="Proteomes" id="UP001174934"/>
    </source>
</evidence>
<protein>
    <submittedName>
        <fullName evidence="3">Uncharacterized protein</fullName>
    </submittedName>
</protein>
<feature type="compositionally biased region" description="Low complexity" evidence="2">
    <location>
        <begin position="15"/>
        <end position="34"/>
    </location>
</feature>
<name>A0AA40BYH6_9PEZI</name>